<evidence type="ECO:0000256" key="3">
    <source>
        <dbReference type="ARBA" id="ARBA00010217"/>
    </source>
</evidence>
<comment type="subcellular location">
    <subcellularLocation>
        <location evidence="1">Cell membrane</location>
        <topology evidence="1">Single-pass type I membrane protein</topology>
    </subcellularLocation>
</comment>
<dbReference type="Pfam" id="PF00139">
    <property type="entry name" value="Lectin_legB"/>
    <property type="match status" value="1"/>
</dbReference>
<dbReference type="InterPro" id="IPR017441">
    <property type="entry name" value="Protein_kinase_ATP_BS"/>
</dbReference>
<evidence type="ECO:0000313" key="21">
    <source>
        <dbReference type="EMBL" id="KAG0514985.1"/>
    </source>
</evidence>
<dbReference type="AlphaFoldDB" id="A0A921Q642"/>
<dbReference type="InterPro" id="IPR000719">
    <property type="entry name" value="Prot_kinase_dom"/>
</dbReference>
<evidence type="ECO:0000256" key="8">
    <source>
        <dbReference type="ARBA" id="ARBA00022734"/>
    </source>
</evidence>
<dbReference type="OrthoDB" id="672805at2759"/>
<keyword evidence="15" id="KW-0325">Glycoprotein</keyword>
<dbReference type="EMBL" id="CM027689">
    <property type="protein sequence ID" value="KAG0514985.1"/>
    <property type="molecule type" value="Genomic_DNA"/>
</dbReference>
<feature type="domain" description="Protein kinase" evidence="20">
    <location>
        <begin position="353"/>
        <end position="633"/>
    </location>
</feature>
<accession>A0A921Q642</accession>
<reference evidence="21" key="1">
    <citation type="journal article" date="2019" name="BMC Genomics">
        <title>A new reference genome for Sorghum bicolor reveals high levels of sequence similarity between sweet and grain genotypes: implications for the genetics of sugar metabolism.</title>
        <authorList>
            <person name="Cooper E.A."/>
            <person name="Brenton Z.W."/>
            <person name="Flinn B.S."/>
            <person name="Jenkins J."/>
            <person name="Shu S."/>
            <person name="Flowers D."/>
            <person name="Luo F."/>
            <person name="Wang Y."/>
            <person name="Xia P."/>
            <person name="Barry K."/>
            <person name="Daum C."/>
            <person name="Lipzen A."/>
            <person name="Yoshinaga Y."/>
            <person name="Schmutz J."/>
            <person name="Saski C."/>
            <person name="Vermerris W."/>
            <person name="Kresovich S."/>
        </authorList>
    </citation>
    <scope>NUCLEOTIDE SEQUENCE</scope>
</reference>
<evidence type="ECO:0000256" key="16">
    <source>
        <dbReference type="PROSITE-ProRule" id="PRU10141"/>
    </source>
</evidence>
<keyword evidence="13 18" id="KW-0472">Membrane</keyword>
<sequence length="733" mass="79931">MAMVMGSGSSLLLSLAYLLCVYVAHVTSLSFDYNFSIPGVLTSADIKYMSDASGGSDRIDLTNDTIWSTGRVAYRQPVQLWDDAGKVASFTSNFTFAIKPHNSTNQADGMAFYVGPWPPNLPGDSTGGFLGLFNNPNNPANTVFPPTVAVEFDAFRNDGWDPNNTANHLGVDVNNITSRAYMALPAGSFNGTMSAWVRYDADMTTLSATLRFDDLPELGLYNVSAIVDFKDAGLPPDAAVGFSGATGDFIERHQILSWSFESTLTGVVVNETQNRTTKMKNISLIAGLVSTGIAVLLVVAVCVCLGYCRYLKRQSAKQIQEAPQGTDMDDEFEKGTGPRRFSYTQLSQATHGFSDDEKLGEGGFGSVYRGYLQDQGLHVAIKRVSKTSRQGRKEYISEVTIIGRLRHRNLVQLVGWCHEADELLLVYELMTNGSLDDHLYSTSDILTWPVRYNIILGMGSALLYLHQEWEQCVVHRDIKPSNVMLDASFNAKLGDFGLARLVNHSDAAHTTMLAGTKGYIDPECVVTCRTSAQSDVYSFGVVLLEIACGRKPVVPQEDDDDDKVLLVHWVWDMYGRGELLGVADARLHDADDVLEMERTLVVGLWCVHPDRASRPSIRQAMSVLQFEAPLPELPLEIPVATYGQPSIFRGSYRSSTTSSSSVSGNTPAGHSSASDGTADSSVKSDTQGRRSFVTSNTRNTARDSVRESTSSSPSRVSDRSSTRSSGGRTLGQD</sequence>
<dbReference type="SUPFAM" id="SSF49899">
    <property type="entry name" value="Concanavalin A-like lectins/glucanases"/>
    <property type="match status" value="1"/>
</dbReference>
<evidence type="ECO:0000256" key="9">
    <source>
        <dbReference type="ARBA" id="ARBA00022741"/>
    </source>
</evidence>
<keyword evidence="6 18" id="KW-0812">Transmembrane</keyword>
<evidence type="ECO:0000259" key="20">
    <source>
        <dbReference type="PROSITE" id="PS50011"/>
    </source>
</evidence>
<evidence type="ECO:0000256" key="5">
    <source>
        <dbReference type="ARBA" id="ARBA00022679"/>
    </source>
</evidence>
<evidence type="ECO:0000256" key="12">
    <source>
        <dbReference type="ARBA" id="ARBA00022989"/>
    </source>
</evidence>
<dbReference type="Proteomes" id="UP000807115">
    <property type="component" value="Chromosome 10"/>
</dbReference>
<dbReference type="CDD" id="cd14066">
    <property type="entry name" value="STKc_IRAK"/>
    <property type="match status" value="1"/>
</dbReference>
<dbReference type="InterPro" id="IPR001220">
    <property type="entry name" value="Legume_lectin_dom"/>
</dbReference>
<dbReference type="InterPro" id="IPR008271">
    <property type="entry name" value="Ser/Thr_kinase_AS"/>
</dbReference>
<feature type="compositionally biased region" description="Polar residues" evidence="17">
    <location>
        <begin position="665"/>
        <end position="685"/>
    </location>
</feature>
<feature type="transmembrane region" description="Helical" evidence="18">
    <location>
        <begin position="284"/>
        <end position="308"/>
    </location>
</feature>
<dbReference type="SUPFAM" id="SSF56112">
    <property type="entry name" value="Protein kinase-like (PK-like)"/>
    <property type="match status" value="1"/>
</dbReference>
<evidence type="ECO:0000256" key="13">
    <source>
        <dbReference type="ARBA" id="ARBA00023136"/>
    </source>
</evidence>
<dbReference type="PROSITE" id="PS50011">
    <property type="entry name" value="PROTEIN_KINASE_DOM"/>
    <property type="match status" value="1"/>
</dbReference>
<proteinExistence type="inferred from homology"/>
<keyword evidence="7 19" id="KW-0732">Signal</keyword>
<reference evidence="21" key="2">
    <citation type="submission" date="2020-10" db="EMBL/GenBank/DDBJ databases">
        <authorList>
            <person name="Cooper E.A."/>
            <person name="Brenton Z.W."/>
            <person name="Flinn B.S."/>
            <person name="Jenkins J."/>
            <person name="Shu S."/>
            <person name="Flowers D."/>
            <person name="Luo F."/>
            <person name="Wang Y."/>
            <person name="Xia P."/>
            <person name="Barry K."/>
            <person name="Daum C."/>
            <person name="Lipzen A."/>
            <person name="Yoshinaga Y."/>
            <person name="Schmutz J."/>
            <person name="Saski C."/>
            <person name="Vermerris W."/>
            <person name="Kresovich S."/>
        </authorList>
    </citation>
    <scope>NUCLEOTIDE SEQUENCE</scope>
</reference>
<evidence type="ECO:0000256" key="11">
    <source>
        <dbReference type="ARBA" id="ARBA00022840"/>
    </source>
</evidence>
<dbReference type="PANTHER" id="PTHR27007">
    <property type="match status" value="1"/>
</dbReference>
<comment type="similarity">
    <text evidence="3">In the C-terminal section; belongs to the protein kinase superfamily. Ser/Thr protein kinase family.</text>
</comment>
<dbReference type="InterPro" id="IPR011009">
    <property type="entry name" value="Kinase-like_dom_sf"/>
</dbReference>
<evidence type="ECO:0000256" key="2">
    <source>
        <dbReference type="ARBA" id="ARBA00008536"/>
    </source>
</evidence>
<evidence type="ECO:0000256" key="17">
    <source>
        <dbReference type="SAM" id="MobiDB-lite"/>
    </source>
</evidence>
<evidence type="ECO:0000256" key="18">
    <source>
        <dbReference type="SAM" id="Phobius"/>
    </source>
</evidence>
<evidence type="ECO:0000256" key="4">
    <source>
        <dbReference type="ARBA" id="ARBA00022475"/>
    </source>
</evidence>
<feature type="compositionally biased region" description="Low complexity" evidence="17">
    <location>
        <begin position="651"/>
        <end position="664"/>
    </location>
</feature>
<evidence type="ECO:0000256" key="15">
    <source>
        <dbReference type="ARBA" id="ARBA00023180"/>
    </source>
</evidence>
<dbReference type="FunFam" id="3.30.200.20:FF:000168">
    <property type="entry name" value="L-type lectin-domain containing receptor kinase IX.1"/>
    <property type="match status" value="1"/>
</dbReference>
<dbReference type="FunFam" id="1.10.510.10:FF:000240">
    <property type="entry name" value="Lectin-domain containing receptor kinase A4.3"/>
    <property type="match status" value="1"/>
</dbReference>
<dbReference type="SMART" id="SM00220">
    <property type="entry name" value="S_TKc"/>
    <property type="match status" value="1"/>
</dbReference>
<dbReference type="GO" id="GO:0030246">
    <property type="term" value="F:carbohydrate binding"/>
    <property type="evidence" value="ECO:0007669"/>
    <property type="project" value="UniProtKB-KW"/>
</dbReference>
<gene>
    <name evidence="21" type="ORF">BDA96_10G239900</name>
</gene>
<keyword evidence="14" id="KW-0675">Receptor</keyword>
<comment type="similarity">
    <text evidence="2">In the N-terminal section; belongs to the leguminous lectin family.</text>
</comment>
<evidence type="ECO:0000256" key="6">
    <source>
        <dbReference type="ARBA" id="ARBA00022692"/>
    </source>
</evidence>
<dbReference type="GO" id="GO:0005524">
    <property type="term" value="F:ATP binding"/>
    <property type="evidence" value="ECO:0007669"/>
    <property type="project" value="UniProtKB-UniRule"/>
</dbReference>
<dbReference type="Gene3D" id="1.10.510.10">
    <property type="entry name" value="Transferase(Phosphotransferase) domain 1"/>
    <property type="match status" value="1"/>
</dbReference>
<dbReference type="CDD" id="cd06899">
    <property type="entry name" value="lectin_legume_LecRK_Arcelin_ConA"/>
    <property type="match status" value="1"/>
</dbReference>
<dbReference type="Gene3D" id="3.30.200.20">
    <property type="entry name" value="Phosphorylase Kinase, domain 1"/>
    <property type="match status" value="1"/>
</dbReference>
<keyword evidence="11 16" id="KW-0067">ATP-binding</keyword>
<evidence type="ECO:0000256" key="19">
    <source>
        <dbReference type="SAM" id="SignalP"/>
    </source>
</evidence>
<dbReference type="InterPro" id="IPR013320">
    <property type="entry name" value="ConA-like_dom_sf"/>
</dbReference>
<dbReference type="InterPro" id="IPR050528">
    <property type="entry name" value="L-type_Lectin-RKs"/>
</dbReference>
<evidence type="ECO:0000256" key="7">
    <source>
        <dbReference type="ARBA" id="ARBA00022729"/>
    </source>
</evidence>
<keyword evidence="9 16" id="KW-0547">Nucleotide-binding</keyword>
<dbReference type="Gene3D" id="2.60.120.200">
    <property type="match status" value="1"/>
</dbReference>
<keyword evidence="12 18" id="KW-1133">Transmembrane helix</keyword>
<evidence type="ECO:0000313" key="22">
    <source>
        <dbReference type="Proteomes" id="UP000807115"/>
    </source>
</evidence>
<feature type="region of interest" description="Disordered" evidence="17">
    <location>
        <begin position="651"/>
        <end position="733"/>
    </location>
</feature>
<dbReference type="Pfam" id="PF00069">
    <property type="entry name" value="Pkinase"/>
    <property type="match status" value="1"/>
</dbReference>
<feature type="chain" id="PRO_5036700788" description="Protein kinase domain-containing protein" evidence="19">
    <location>
        <begin position="29"/>
        <end position="733"/>
    </location>
</feature>
<evidence type="ECO:0000256" key="14">
    <source>
        <dbReference type="ARBA" id="ARBA00023170"/>
    </source>
</evidence>
<protein>
    <recommendedName>
        <fullName evidence="20">Protein kinase domain-containing protein</fullName>
    </recommendedName>
</protein>
<organism evidence="21 22">
    <name type="scientific">Sorghum bicolor</name>
    <name type="common">Sorghum</name>
    <name type="synonym">Sorghum vulgare</name>
    <dbReference type="NCBI Taxonomy" id="4558"/>
    <lineage>
        <taxon>Eukaryota</taxon>
        <taxon>Viridiplantae</taxon>
        <taxon>Streptophyta</taxon>
        <taxon>Embryophyta</taxon>
        <taxon>Tracheophyta</taxon>
        <taxon>Spermatophyta</taxon>
        <taxon>Magnoliopsida</taxon>
        <taxon>Liliopsida</taxon>
        <taxon>Poales</taxon>
        <taxon>Poaceae</taxon>
        <taxon>PACMAD clade</taxon>
        <taxon>Panicoideae</taxon>
        <taxon>Andropogonodae</taxon>
        <taxon>Andropogoneae</taxon>
        <taxon>Sorghinae</taxon>
        <taxon>Sorghum</taxon>
    </lineage>
</organism>
<evidence type="ECO:0000256" key="1">
    <source>
        <dbReference type="ARBA" id="ARBA00004251"/>
    </source>
</evidence>
<comment type="caution">
    <text evidence="21">The sequence shown here is derived from an EMBL/GenBank/DDBJ whole genome shotgun (WGS) entry which is preliminary data.</text>
</comment>
<keyword evidence="4" id="KW-1003">Cell membrane</keyword>
<dbReference type="GO" id="GO:0002229">
    <property type="term" value="P:defense response to oomycetes"/>
    <property type="evidence" value="ECO:0007669"/>
    <property type="project" value="UniProtKB-ARBA"/>
</dbReference>
<feature type="signal peptide" evidence="19">
    <location>
        <begin position="1"/>
        <end position="28"/>
    </location>
</feature>
<name>A0A921Q642_SORBI</name>
<feature type="binding site" evidence="16">
    <location>
        <position position="382"/>
    </location>
    <ligand>
        <name>ATP</name>
        <dbReference type="ChEBI" id="CHEBI:30616"/>
    </ligand>
</feature>
<keyword evidence="10" id="KW-0418">Kinase</keyword>
<dbReference type="PROSITE" id="PS00108">
    <property type="entry name" value="PROTEIN_KINASE_ST"/>
    <property type="match status" value="1"/>
</dbReference>
<keyword evidence="5" id="KW-0808">Transferase</keyword>
<evidence type="ECO:0000256" key="10">
    <source>
        <dbReference type="ARBA" id="ARBA00022777"/>
    </source>
</evidence>
<dbReference type="PROSITE" id="PS00107">
    <property type="entry name" value="PROTEIN_KINASE_ATP"/>
    <property type="match status" value="1"/>
</dbReference>
<dbReference type="GO" id="GO:0004672">
    <property type="term" value="F:protein kinase activity"/>
    <property type="evidence" value="ECO:0007669"/>
    <property type="project" value="InterPro"/>
</dbReference>
<keyword evidence="8" id="KW-0430">Lectin</keyword>
<dbReference type="GO" id="GO:0005886">
    <property type="term" value="C:plasma membrane"/>
    <property type="evidence" value="ECO:0007669"/>
    <property type="project" value="UniProtKB-SubCell"/>
</dbReference>